<name>A0A1H6IAW0_9ACTN</name>
<dbReference type="SUPFAM" id="SSF52283">
    <property type="entry name" value="Formate/glycerate dehydrogenase catalytic domain-like"/>
    <property type="match status" value="1"/>
</dbReference>
<dbReference type="CDD" id="cd05299">
    <property type="entry name" value="CtBP_dh"/>
    <property type="match status" value="1"/>
</dbReference>
<sequence>MSHRMHRIAYLRSAVPLDGDRELLAKREIDDVELFGAPTDSDGIPLPGSLQDADGIVSEWGRVDAATFAANPQLKAVGIMAIGYDFIDAEAAERQGCWVTNVPGYCTYDVALHTLGLIVDLYKKISWFDRQTRSGTWDDMAGYDAERPRGKRAGLVFFGSIAQALVPMLQSIGMEVAVWAPTKSVSQIASLGCEKVDTVEELFSTSDVVSLHCPLVKKTQGLIRKETLRLMKPTAFLVNTSRGGCVVEEDLAWALRNHVIRAAAIDVIQDEVSGTSPLIGLDNCIVTPHAAYHSADSYAEMRERALMNVVAGVHGRRPADPVNEPVGRADTRAAWPVSA</sequence>
<keyword evidence="2 4" id="KW-0560">Oxidoreductase</keyword>
<feature type="domain" description="D-isomer specific 2-hydroxyacid dehydrogenase NAD-binding" evidence="6">
    <location>
        <begin position="115"/>
        <end position="291"/>
    </location>
</feature>
<evidence type="ECO:0000259" key="5">
    <source>
        <dbReference type="Pfam" id="PF00389"/>
    </source>
</evidence>
<reference evidence="7 8" key="1">
    <citation type="submission" date="2016-10" db="EMBL/GenBank/DDBJ databases">
        <authorList>
            <person name="Varghese N."/>
            <person name="Submissions S."/>
        </authorList>
    </citation>
    <scope>NUCLEOTIDE SEQUENCE [LARGE SCALE GENOMIC DNA]</scope>
    <source>
        <strain evidence="7 8">WCP15</strain>
    </source>
</reference>
<dbReference type="RefSeq" id="WP_078687065.1">
    <property type="nucleotide sequence ID" value="NZ_FNWT01000002.1"/>
</dbReference>
<dbReference type="Proteomes" id="UP000199135">
    <property type="component" value="Unassembled WGS sequence"/>
</dbReference>
<dbReference type="InterPro" id="IPR036291">
    <property type="entry name" value="NAD(P)-bd_dom_sf"/>
</dbReference>
<dbReference type="InterPro" id="IPR043322">
    <property type="entry name" value="CtBP"/>
</dbReference>
<dbReference type="PANTHER" id="PTHR43761:SF1">
    <property type="entry name" value="D-ISOMER SPECIFIC 2-HYDROXYACID DEHYDROGENASE CATALYTIC DOMAIN-CONTAINING PROTEIN-RELATED"/>
    <property type="match status" value="1"/>
</dbReference>
<dbReference type="InterPro" id="IPR006139">
    <property type="entry name" value="D-isomer_2_OHA_DH_cat_dom"/>
</dbReference>
<dbReference type="InterPro" id="IPR050418">
    <property type="entry name" value="D-iso_2-hydroxyacid_DH_PdxB"/>
</dbReference>
<evidence type="ECO:0000256" key="3">
    <source>
        <dbReference type="ARBA" id="ARBA00023027"/>
    </source>
</evidence>
<evidence type="ECO:0000313" key="8">
    <source>
        <dbReference type="Proteomes" id="UP000199135"/>
    </source>
</evidence>
<gene>
    <name evidence="7" type="ORF">SAMN05216447_102186</name>
</gene>
<accession>A0A1H6IAW0</accession>
<dbReference type="Pfam" id="PF00389">
    <property type="entry name" value="2-Hacid_dh"/>
    <property type="match status" value="1"/>
</dbReference>
<evidence type="ECO:0000256" key="4">
    <source>
        <dbReference type="RuleBase" id="RU003719"/>
    </source>
</evidence>
<evidence type="ECO:0000256" key="1">
    <source>
        <dbReference type="ARBA" id="ARBA00005854"/>
    </source>
</evidence>
<evidence type="ECO:0000259" key="6">
    <source>
        <dbReference type="Pfam" id="PF02826"/>
    </source>
</evidence>
<keyword evidence="3" id="KW-0520">NAD</keyword>
<dbReference type="InterPro" id="IPR006140">
    <property type="entry name" value="D-isomer_DH_NAD-bd"/>
</dbReference>
<dbReference type="PANTHER" id="PTHR43761">
    <property type="entry name" value="D-ISOMER SPECIFIC 2-HYDROXYACID DEHYDROGENASE FAMILY PROTEIN (AFU_ORTHOLOGUE AFUA_1G13630)"/>
    <property type="match status" value="1"/>
</dbReference>
<dbReference type="SUPFAM" id="SSF51735">
    <property type="entry name" value="NAD(P)-binding Rossmann-fold domains"/>
    <property type="match status" value="1"/>
</dbReference>
<protein>
    <submittedName>
        <fullName evidence="7">D-3-phosphoglycerate dehydrogenase</fullName>
    </submittedName>
</protein>
<feature type="domain" description="D-isomer specific 2-hydroxyacid dehydrogenase catalytic" evidence="5">
    <location>
        <begin position="21"/>
        <end position="323"/>
    </location>
</feature>
<organism evidence="7 8">
    <name type="scientific">Parafannyhessea umbonata</name>
    <dbReference type="NCBI Taxonomy" id="604330"/>
    <lineage>
        <taxon>Bacteria</taxon>
        <taxon>Bacillati</taxon>
        <taxon>Actinomycetota</taxon>
        <taxon>Coriobacteriia</taxon>
        <taxon>Coriobacteriales</taxon>
        <taxon>Atopobiaceae</taxon>
        <taxon>Parafannyhessea</taxon>
    </lineage>
</organism>
<comment type="caution">
    <text evidence="7">The sequence shown here is derived from an EMBL/GenBank/DDBJ whole genome shotgun (WGS) entry which is preliminary data.</text>
</comment>
<dbReference type="EMBL" id="FNWT01000002">
    <property type="protein sequence ID" value="SEH43989.1"/>
    <property type="molecule type" value="Genomic_DNA"/>
</dbReference>
<evidence type="ECO:0000313" key="7">
    <source>
        <dbReference type="EMBL" id="SEH43989.1"/>
    </source>
</evidence>
<keyword evidence="8" id="KW-1185">Reference proteome</keyword>
<dbReference type="Gene3D" id="3.40.50.720">
    <property type="entry name" value="NAD(P)-binding Rossmann-like Domain"/>
    <property type="match status" value="2"/>
</dbReference>
<evidence type="ECO:0000256" key="2">
    <source>
        <dbReference type="ARBA" id="ARBA00023002"/>
    </source>
</evidence>
<dbReference type="Pfam" id="PF02826">
    <property type="entry name" value="2-Hacid_dh_C"/>
    <property type="match status" value="1"/>
</dbReference>
<comment type="similarity">
    <text evidence="1 4">Belongs to the D-isomer specific 2-hydroxyacid dehydrogenase family.</text>
</comment>
<proteinExistence type="inferred from homology"/>